<protein>
    <recommendedName>
        <fullName evidence="13">Circadian input-output histidine kinase CikA</fullName>
        <ecNumber evidence="4">2.7.13.3</ecNumber>
    </recommendedName>
</protein>
<comment type="similarity">
    <text evidence="3">In the N-terminal section; belongs to the phytochrome family.</text>
</comment>
<dbReference type="GO" id="GO:0000155">
    <property type="term" value="F:phosphorelay sensor kinase activity"/>
    <property type="evidence" value="ECO:0007669"/>
    <property type="project" value="InterPro"/>
</dbReference>
<feature type="domain" description="MHYT" evidence="21">
    <location>
        <begin position="8"/>
        <end position="230"/>
    </location>
</feature>
<evidence type="ECO:0000259" key="20">
    <source>
        <dbReference type="PROSITE" id="PS50113"/>
    </source>
</evidence>
<dbReference type="PROSITE" id="PS50112">
    <property type="entry name" value="PAS"/>
    <property type="match status" value="2"/>
</dbReference>
<dbReference type="Pfam" id="PF00072">
    <property type="entry name" value="Response_reg"/>
    <property type="match status" value="1"/>
</dbReference>
<evidence type="ECO:0000256" key="4">
    <source>
        <dbReference type="ARBA" id="ARBA00012438"/>
    </source>
</evidence>
<feature type="transmembrane region" description="Helical" evidence="15">
    <location>
        <begin position="12"/>
        <end position="32"/>
    </location>
</feature>
<dbReference type="PANTHER" id="PTHR43047">
    <property type="entry name" value="TWO-COMPONENT HISTIDINE PROTEIN KINASE"/>
    <property type="match status" value="1"/>
</dbReference>
<dbReference type="FunFam" id="3.30.565.10:FF:000010">
    <property type="entry name" value="Sensor histidine kinase RcsC"/>
    <property type="match status" value="1"/>
</dbReference>
<keyword evidence="9" id="KW-0067">ATP-binding</keyword>
<dbReference type="CDD" id="cd17546">
    <property type="entry name" value="REC_hyHK_CKI1_RcsC-like"/>
    <property type="match status" value="1"/>
</dbReference>
<proteinExistence type="inferred from homology"/>
<dbReference type="InterPro" id="IPR005467">
    <property type="entry name" value="His_kinase_dom"/>
</dbReference>
<dbReference type="PROSITE" id="PS50046">
    <property type="entry name" value="PHYTOCHROME_2"/>
    <property type="match status" value="2"/>
</dbReference>
<keyword evidence="11 15" id="KW-0472">Membrane</keyword>
<dbReference type="FunFam" id="1.10.287.130:FF:000038">
    <property type="entry name" value="Sensory transduction histidine kinase"/>
    <property type="match status" value="1"/>
</dbReference>
<dbReference type="InterPro" id="IPR004358">
    <property type="entry name" value="Sig_transdc_His_kin-like_C"/>
</dbReference>
<dbReference type="CDD" id="cd00130">
    <property type="entry name" value="PAS"/>
    <property type="match status" value="2"/>
</dbReference>
<dbReference type="PROSITE" id="PS50924">
    <property type="entry name" value="MHYT"/>
    <property type="match status" value="1"/>
</dbReference>
<evidence type="ECO:0000256" key="15">
    <source>
        <dbReference type="PROSITE-ProRule" id="PRU00244"/>
    </source>
</evidence>
<dbReference type="InterPro" id="IPR029016">
    <property type="entry name" value="GAF-like_dom_sf"/>
</dbReference>
<gene>
    <name evidence="22" type="ORF">H6G03_13330</name>
</gene>
<feature type="domain" description="Response regulatory" evidence="18">
    <location>
        <begin position="1221"/>
        <end position="1337"/>
    </location>
</feature>
<dbReference type="InterPro" id="IPR005330">
    <property type="entry name" value="MHYT_dom"/>
</dbReference>
<dbReference type="InterPro" id="IPR000700">
    <property type="entry name" value="PAS-assoc_C"/>
</dbReference>
<evidence type="ECO:0000256" key="10">
    <source>
        <dbReference type="ARBA" id="ARBA00023012"/>
    </source>
</evidence>
<dbReference type="InterPro" id="IPR013767">
    <property type="entry name" value="PAS_fold"/>
</dbReference>
<dbReference type="InterPro" id="IPR013655">
    <property type="entry name" value="PAS_fold_3"/>
</dbReference>
<dbReference type="CDD" id="cd16922">
    <property type="entry name" value="HATPase_EvgS-ArcB-TorS-like"/>
    <property type="match status" value="1"/>
</dbReference>
<feature type="domain" description="PAC" evidence="20">
    <location>
        <begin position="499"/>
        <end position="552"/>
    </location>
</feature>
<dbReference type="SMART" id="SM00388">
    <property type="entry name" value="HisKA"/>
    <property type="match status" value="1"/>
</dbReference>
<dbReference type="InterPro" id="IPR003594">
    <property type="entry name" value="HATPase_dom"/>
</dbReference>
<evidence type="ECO:0000256" key="2">
    <source>
        <dbReference type="ARBA" id="ARBA00004370"/>
    </source>
</evidence>
<keyword evidence="15" id="KW-0812">Transmembrane</keyword>
<evidence type="ECO:0000256" key="9">
    <source>
        <dbReference type="ARBA" id="ARBA00022840"/>
    </source>
</evidence>
<dbReference type="Gene3D" id="1.10.287.130">
    <property type="match status" value="1"/>
</dbReference>
<keyword evidence="10" id="KW-0902">Two-component regulatory system</keyword>
<dbReference type="InterPro" id="IPR001789">
    <property type="entry name" value="Sig_transdc_resp-reg_receiver"/>
</dbReference>
<dbReference type="GO" id="GO:0005886">
    <property type="term" value="C:plasma membrane"/>
    <property type="evidence" value="ECO:0007669"/>
    <property type="project" value="TreeGrafter"/>
</dbReference>
<dbReference type="InterPro" id="IPR003018">
    <property type="entry name" value="GAF"/>
</dbReference>
<dbReference type="Pfam" id="PF00989">
    <property type="entry name" value="PAS"/>
    <property type="match status" value="1"/>
</dbReference>
<evidence type="ECO:0000256" key="11">
    <source>
        <dbReference type="ARBA" id="ARBA00023136"/>
    </source>
</evidence>
<dbReference type="NCBIfam" id="TIGR00229">
    <property type="entry name" value="sensory_box"/>
    <property type="match status" value="2"/>
</dbReference>
<dbReference type="Proteomes" id="UP000641646">
    <property type="component" value="Unassembled WGS sequence"/>
</dbReference>
<dbReference type="SUPFAM" id="SSF55874">
    <property type="entry name" value="ATPase domain of HSP90 chaperone/DNA topoisomerase II/histidine kinase"/>
    <property type="match status" value="1"/>
</dbReference>
<feature type="domain" description="PAC" evidence="20">
    <location>
        <begin position="366"/>
        <end position="419"/>
    </location>
</feature>
<dbReference type="Pfam" id="PF08447">
    <property type="entry name" value="PAS_3"/>
    <property type="match status" value="1"/>
</dbReference>
<comment type="subcellular location">
    <subcellularLocation>
        <location evidence="2">Membrane</location>
    </subcellularLocation>
</comment>
<keyword evidence="23" id="KW-1185">Reference proteome</keyword>
<evidence type="ECO:0000259" key="18">
    <source>
        <dbReference type="PROSITE" id="PS50110"/>
    </source>
</evidence>
<dbReference type="SUPFAM" id="SSF47384">
    <property type="entry name" value="Homodimeric domain of signal transducing histidine kinase"/>
    <property type="match status" value="1"/>
</dbReference>
<keyword evidence="6" id="KW-0808">Transferase</keyword>
<dbReference type="PRINTS" id="PR00344">
    <property type="entry name" value="BCTRLSENSOR"/>
</dbReference>
<dbReference type="InterPro" id="IPR003661">
    <property type="entry name" value="HisK_dim/P_dom"/>
</dbReference>
<dbReference type="Gene3D" id="3.40.50.2300">
    <property type="match status" value="1"/>
</dbReference>
<evidence type="ECO:0000256" key="7">
    <source>
        <dbReference type="ARBA" id="ARBA00022741"/>
    </source>
</evidence>
<evidence type="ECO:0000256" key="1">
    <source>
        <dbReference type="ARBA" id="ARBA00000085"/>
    </source>
</evidence>
<organism evidence="22 23">
    <name type="scientific">Aerosakkonema funiforme FACHB-1375</name>
    <dbReference type="NCBI Taxonomy" id="2949571"/>
    <lineage>
        <taxon>Bacteria</taxon>
        <taxon>Bacillati</taxon>
        <taxon>Cyanobacteriota</taxon>
        <taxon>Cyanophyceae</taxon>
        <taxon>Oscillatoriophycideae</taxon>
        <taxon>Aerosakkonematales</taxon>
        <taxon>Aerosakkonemataceae</taxon>
        <taxon>Aerosakkonema</taxon>
    </lineage>
</organism>
<dbReference type="Gene3D" id="3.30.450.20">
    <property type="entry name" value="PAS domain"/>
    <property type="match status" value="2"/>
</dbReference>
<dbReference type="Gene3D" id="3.30.565.10">
    <property type="entry name" value="Histidine kinase-like ATPase, C-terminal domain"/>
    <property type="match status" value="1"/>
</dbReference>
<reference evidence="22" key="1">
    <citation type="journal article" date="2015" name="ISME J.">
        <title>Draft Genome Sequence of Streptomyces incarnatus NRRL8089, which Produces the Nucleoside Antibiotic Sinefungin.</title>
        <authorList>
            <person name="Oshima K."/>
            <person name="Hattori M."/>
            <person name="Shimizu H."/>
            <person name="Fukuda K."/>
            <person name="Nemoto M."/>
            <person name="Inagaki K."/>
            <person name="Tamura T."/>
        </authorList>
    </citation>
    <scope>NUCLEOTIDE SEQUENCE</scope>
    <source>
        <strain evidence="22">FACHB-1375</strain>
    </source>
</reference>
<evidence type="ECO:0000256" key="3">
    <source>
        <dbReference type="ARBA" id="ARBA00006402"/>
    </source>
</evidence>
<dbReference type="GO" id="GO:0006355">
    <property type="term" value="P:regulation of DNA-templated transcription"/>
    <property type="evidence" value="ECO:0007669"/>
    <property type="project" value="InterPro"/>
</dbReference>
<dbReference type="GO" id="GO:0009927">
    <property type="term" value="F:histidine phosphotransfer kinase activity"/>
    <property type="evidence" value="ECO:0007669"/>
    <property type="project" value="TreeGrafter"/>
</dbReference>
<feature type="transmembrane region" description="Helical" evidence="15">
    <location>
        <begin position="81"/>
        <end position="100"/>
    </location>
</feature>
<keyword evidence="8" id="KW-0418">Kinase</keyword>
<dbReference type="InterPro" id="IPR036097">
    <property type="entry name" value="HisK_dim/P_sf"/>
</dbReference>
<dbReference type="GO" id="GO:0005524">
    <property type="term" value="F:ATP binding"/>
    <property type="evidence" value="ECO:0007669"/>
    <property type="project" value="UniProtKB-KW"/>
</dbReference>
<feature type="transmembrane region" description="Helical" evidence="15">
    <location>
        <begin position="144"/>
        <end position="164"/>
    </location>
</feature>
<feature type="domain" description="Phytochrome chromophore attachment site" evidence="16">
    <location>
        <begin position="758"/>
        <end position="923"/>
    </location>
</feature>
<dbReference type="PROSITE" id="PS50109">
    <property type="entry name" value="HIS_KIN"/>
    <property type="match status" value="1"/>
</dbReference>
<accession>A0A926ZIR8</accession>
<feature type="domain" description="Phytochrome chromophore attachment site" evidence="16">
    <location>
        <begin position="572"/>
        <end position="708"/>
    </location>
</feature>
<feature type="domain" description="Histidine kinase" evidence="17">
    <location>
        <begin position="964"/>
        <end position="1195"/>
    </location>
</feature>
<evidence type="ECO:0000259" key="16">
    <source>
        <dbReference type="PROSITE" id="PS50046"/>
    </source>
</evidence>
<dbReference type="Pfam" id="PF02518">
    <property type="entry name" value="HATPase_c"/>
    <property type="match status" value="1"/>
</dbReference>
<dbReference type="SMART" id="SM00091">
    <property type="entry name" value="PAS"/>
    <property type="match status" value="2"/>
</dbReference>
<comment type="catalytic activity">
    <reaction evidence="1">
        <text>ATP + protein L-histidine = ADP + protein N-phospho-L-histidine.</text>
        <dbReference type="EC" id="2.7.13.3"/>
    </reaction>
</comment>
<dbReference type="SUPFAM" id="SSF55781">
    <property type="entry name" value="GAF domain-like"/>
    <property type="match status" value="2"/>
</dbReference>
<dbReference type="InterPro" id="IPR036890">
    <property type="entry name" value="HATPase_C_sf"/>
</dbReference>
<dbReference type="Pfam" id="PF00512">
    <property type="entry name" value="HisKA"/>
    <property type="match status" value="1"/>
</dbReference>
<keyword evidence="12" id="KW-0131">Cell cycle</keyword>
<dbReference type="RefSeq" id="WP_190464887.1">
    <property type="nucleotide sequence ID" value="NZ_JACJPW010000030.1"/>
</dbReference>
<feature type="transmembrane region" description="Helical" evidence="15">
    <location>
        <begin position="107"/>
        <end position="132"/>
    </location>
</feature>
<dbReference type="Pfam" id="PF03707">
    <property type="entry name" value="MHYT"/>
    <property type="match status" value="2"/>
</dbReference>
<dbReference type="SUPFAM" id="SSF55785">
    <property type="entry name" value="PYP-like sensor domain (PAS domain)"/>
    <property type="match status" value="2"/>
</dbReference>
<name>A0A926ZIR8_9CYAN</name>
<dbReference type="Gene3D" id="3.30.450.40">
    <property type="match status" value="3"/>
</dbReference>
<evidence type="ECO:0000256" key="6">
    <source>
        <dbReference type="ARBA" id="ARBA00022679"/>
    </source>
</evidence>
<reference evidence="22" key="2">
    <citation type="submission" date="2020-08" db="EMBL/GenBank/DDBJ databases">
        <authorList>
            <person name="Chen M."/>
            <person name="Teng W."/>
            <person name="Zhao L."/>
            <person name="Hu C."/>
            <person name="Zhou Y."/>
            <person name="Han B."/>
            <person name="Song L."/>
            <person name="Shu W."/>
        </authorList>
    </citation>
    <scope>NUCLEOTIDE SEQUENCE</scope>
    <source>
        <strain evidence="22">FACHB-1375</strain>
    </source>
</reference>
<comment type="caution">
    <text evidence="22">The sequence shown here is derived from an EMBL/GenBank/DDBJ whole genome shotgun (WGS) entry which is preliminary data.</text>
</comment>
<dbReference type="InterPro" id="IPR000014">
    <property type="entry name" value="PAS"/>
</dbReference>
<dbReference type="CDD" id="cd00082">
    <property type="entry name" value="HisKA"/>
    <property type="match status" value="1"/>
</dbReference>
<evidence type="ECO:0000259" key="21">
    <source>
        <dbReference type="PROSITE" id="PS50924"/>
    </source>
</evidence>
<evidence type="ECO:0000313" key="23">
    <source>
        <dbReference type="Proteomes" id="UP000641646"/>
    </source>
</evidence>
<dbReference type="SMART" id="SM00086">
    <property type="entry name" value="PAC"/>
    <property type="match status" value="2"/>
</dbReference>
<dbReference type="SUPFAM" id="SSF52172">
    <property type="entry name" value="CheY-like"/>
    <property type="match status" value="1"/>
</dbReference>
<dbReference type="EC" id="2.7.13.3" evidence="4"/>
<dbReference type="Pfam" id="PF01590">
    <property type="entry name" value="GAF"/>
    <property type="match status" value="2"/>
</dbReference>
<evidence type="ECO:0000259" key="19">
    <source>
        <dbReference type="PROSITE" id="PS50112"/>
    </source>
</evidence>
<feature type="domain" description="PAS" evidence="19">
    <location>
        <begin position="420"/>
        <end position="497"/>
    </location>
</feature>
<keyword evidence="5 14" id="KW-0597">Phosphoprotein</keyword>
<dbReference type="SMART" id="SM00448">
    <property type="entry name" value="REC"/>
    <property type="match status" value="1"/>
</dbReference>
<evidence type="ECO:0000256" key="13">
    <source>
        <dbReference type="ARBA" id="ARBA00074306"/>
    </source>
</evidence>
<evidence type="ECO:0000313" key="22">
    <source>
        <dbReference type="EMBL" id="MBD2182076.1"/>
    </source>
</evidence>
<feature type="transmembrane region" description="Helical" evidence="15">
    <location>
        <begin position="246"/>
        <end position="269"/>
    </location>
</feature>
<feature type="transmembrane region" description="Helical" evidence="15">
    <location>
        <begin position="44"/>
        <end position="69"/>
    </location>
</feature>
<dbReference type="PROSITE" id="PS50113">
    <property type="entry name" value="PAC"/>
    <property type="match status" value="2"/>
</dbReference>
<dbReference type="SMART" id="SM00387">
    <property type="entry name" value="HATPase_c"/>
    <property type="match status" value="1"/>
</dbReference>
<feature type="domain" description="PAS" evidence="19">
    <location>
        <begin position="286"/>
        <end position="328"/>
    </location>
</feature>
<evidence type="ECO:0000256" key="5">
    <source>
        <dbReference type="ARBA" id="ARBA00022553"/>
    </source>
</evidence>
<evidence type="ECO:0000256" key="14">
    <source>
        <dbReference type="PROSITE-ProRule" id="PRU00169"/>
    </source>
</evidence>
<dbReference type="InterPro" id="IPR011006">
    <property type="entry name" value="CheY-like_superfamily"/>
</dbReference>
<feature type="modified residue" description="4-aspartylphosphate" evidence="14">
    <location>
        <position position="1270"/>
    </location>
</feature>
<keyword evidence="7" id="KW-0547">Nucleotide-binding</keyword>
<dbReference type="EMBL" id="JACJPW010000030">
    <property type="protein sequence ID" value="MBD2182076.1"/>
    <property type="molecule type" value="Genomic_DNA"/>
</dbReference>
<dbReference type="SMART" id="SM00065">
    <property type="entry name" value="GAF"/>
    <property type="match status" value="2"/>
</dbReference>
<keyword evidence="15" id="KW-1133">Transmembrane helix</keyword>
<evidence type="ECO:0000256" key="12">
    <source>
        <dbReference type="ARBA" id="ARBA00023306"/>
    </source>
</evidence>
<dbReference type="PANTHER" id="PTHR43047:SF72">
    <property type="entry name" value="OSMOSENSING HISTIDINE PROTEIN KINASE SLN1"/>
    <property type="match status" value="1"/>
</dbReference>
<evidence type="ECO:0000259" key="17">
    <source>
        <dbReference type="PROSITE" id="PS50109"/>
    </source>
</evidence>
<dbReference type="PROSITE" id="PS50110">
    <property type="entry name" value="RESPONSE_REGULATORY"/>
    <property type="match status" value="1"/>
</dbReference>
<dbReference type="InterPro" id="IPR001610">
    <property type="entry name" value="PAC"/>
</dbReference>
<dbReference type="InterPro" id="IPR035965">
    <property type="entry name" value="PAS-like_dom_sf"/>
</dbReference>
<sequence>MDIITGSYDPILVTLSFTIAAIASYTALDLAGRVTPASSPRSRLAWILGGALAMGTGIWSMHFIGMLAFQLPIPVNYDVPLTFLSWLDGIVASGLALLLFSRPQLNLLVLLGGSTAMGLAIASMHYLGMAGLRVPVAIHYRPHLVALSVAIAIGASSVALWLAFQFRNASKPNPATFLPTREGETFPSTVLGKVGWGERSIPLLKLSSAFVMGIGISGMHYTGMWATCFLQMPDGQEIPIARSDNSWLAIQIGVGTLIVLVATLVTSLFDRRYTDQLVRQVALQESEKRFRSLIETMPVGVLLLDTDGQIILINEVGRELLGISPYEIPVKNAFDLNWQLLDEKGNVVSQHSHPLKQAIVQRQPVRNLVIGAFRPAKQDTLWLLLNVDPHLSDDGNIERVVCTFSNISDRKLAEEALQQSKHFIERITQASPNVLYIYDLIERRTVYSNRQIATLLGYTPAQVPEMGGAFFQSIIHPKDLPKMAAHFQQYETATDGDIFQLEYRVRDTKGEWRYILTRESVFARNADGKVKQLIGSATDITDRKQAEIALEQKLKRERLVSAIQERIRSSLNLEEVLTTAVEEVRQFLSTERTIIYQFYPDWGGSVAVESVAQGWTPMKGIDIEDNCFRENYAIFYQQGRIRAIENIYAGDLSECHVNLLSQFEVKANLVVPISYNEKLWGLLVVHNCSSPRQWLASEIESLKQISVQLAIAIQQCTLFEQAKSEITERKKAEVAVRESAEREKAIAQVIQRMRQTLDMETIFTATTQELRQVIKCDRVLVYRFQPDWSGELVAESVGPGWISVMQSQASNPSFTAISTENDRCVVKSFESGNSVIFQDTYLQETKGGFYSKGTNYLAVEDIYNAGFNDCYINLLKQFQAKAYIIVPIFSGKKLWGLLAIYQNSGPRDWQEAEIKIAIQIGNQLGVALQQAELLEQTKKQSEALQKAALAADTANRAKSEFLASMSHELRTPLNAILGFSQMIAGDASLKTQQQEYLGIINRAGEHLLSLINDILEMSKIEAGRTSLNESSFDLIGLLDSVEDMFRLKAQSKGLQLIFERVTDLPKFIKTDEGKLRQVLINILGNAIKFTEKGRVTLRVRVDGSSPSTTNDERSRRKDDRLYFEIEDTGSGICLTETNKLFEPFGQTETGVKSGQGTGLGLPISQKFVQLMGGDIRVSSKLGLGSIFTFDIKISFGDPTEIKTDRSNCKVIGLAPNQIEYRILVVDDRPESRLLLARLFTSIGFQVQEAENGLEAISLWESWEPHLILMDMRMPIVNGYQATKHIKSSLRGQATAIVALSASAFEEDQKMAFDSGCDDFLSKPFQQEELLGKIRKHLGVQYICAESSADASKLAAAKNDSVTTFQLTSDSFKEIPTDLLAQIQKAAVQCSDDIILNLVKQIPPENASIAQALTDLAINYEFEIIQELTKLGVRG</sequence>
<dbReference type="InterPro" id="IPR016132">
    <property type="entry name" value="Phyto_chromo_attachment"/>
</dbReference>
<evidence type="ECO:0000256" key="8">
    <source>
        <dbReference type="ARBA" id="ARBA00022777"/>
    </source>
</evidence>